<accession>A0A7E4VU55</accession>
<sequence length="77" mass="8432">MLFEFGCAFPVVVVLRRNCVRFADECPACAFSSFCVVFINVPLFRLHVAADVRSQALLVTDVGQSNPLLLVVEVNAS</sequence>
<proteinExistence type="predicted"/>
<name>A0A7E4VU55_PANRE</name>
<reference evidence="1" key="1">
    <citation type="journal article" date="2013" name="Genetics">
        <title>The draft genome and transcriptome of Panagrellus redivivus are shaped by the harsh demands of a free-living lifestyle.</title>
        <authorList>
            <person name="Srinivasan J."/>
            <person name="Dillman A.R."/>
            <person name="Macchietto M.G."/>
            <person name="Heikkinen L."/>
            <person name="Lakso M."/>
            <person name="Fracchia K.M."/>
            <person name="Antoshechkin I."/>
            <person name="Mortazavi A."/>
            <person name="Wong G."/>
            <person name="Sternberg P.W."/>
        </authorList>
    </citation>
    <scope>NUCLEOTIDE SEQUENCE [LARGE SCALE GENOMIC DNA]</scope>
    <source>
        <strain evidence="1">MT8872</strain>
    </source>
</reference>
<evidence type="ECO:0000313" key="1">
    <source>
        <dbReference type="Proteomes" id="UP000492821"/>
    </source>
</evidence>
<protein>
    <submittedName>
        <fullName evidence="2">Secreted protein</fullName>
    </submittedName>
</protein>
<evidence type="ECO:0000313" key="2">
    <source>
        <dbReference type="WBParaSite" id="Pan_g283.t1"/>
    </source>
</evidence>
<dbReference type="WBParaSite" id="Pan_g283.t1">
    <property type="protein sequence ID" value="Pan_g283.t1"/>
    <property type="gene ID" value="Pan_g283"/>
</dbReference>
<dbReference type="AlphaFoldDB" id="A0A7E4VU55"/>
<dbReference type="Proteomes" id="UP000492821">
    <property type="component" value="Unassembled WGS sequence"/>
</dbReference>
<reference evidence="2" key="2">
    <citation type="submission" date="2020-10" db="UniProtKB">
        <authorList>
            <consortium name="WormBaseParasite"/>
        </authorList>
    </citation>
    <scope>IDENTIFICATION</scope>
</reference>
<organism evidence="1 2">
    <name type="scientific">Panagrellus redivivus</name>
    <name type="common">Microworm</name>
    <dbReference type="NCBI Taxonomy" id="6233"/>
    <lineage>
        <taxon>Eukaryota</taxon>
        <taxon>Metazoa</taxon>
        <taxon>Ecdysozoa</taxon>
        <taxon>Nematoda</taxon>
        <taxon>Chromadorea</taxon>
        <taxon>Rhabditida</taxon>
        <taxon>Tylenchina</taxon>
        <taxon>Panagrolaimomorpha</taxon>
        <taxon>Panagrolaimoidea</taxon>
        <taxon>Panagrolaimidae</taxon>
        <taxon>Panagrellus</taxon>
    </lineage>
</organism>
<keyword evidence="1" id="KW-1185">Reference proteome</keyword>